<name>A0ABD0XZY3_9HEMI</name>
<keyword evidence="7" id="KW-1185">Reference proteome</keyword>
<keyword evidence="2" id="KW-1017">Isopeptide bond</keyword>
<dbReference type="Proteomes" id="UP001558652">
    <property type="component" value="Unassembled WGS sequence"/>
</dbReference>
<organism evidence="6 7">
    <name type="scientific">Ranatra chinensis</name>
    <dbReference type="NCBI Taxonomy" id="642074"/>
    <lineage>
        <taxon>Eukaryota</taxon>
        <taxon>Metazoa</taxon>
        <taxon>Ecdysozoa</taxon>
        <taxon>Arthropoda</taxon>
        <taxon>Hexapoda</taxon>
        <taxon>Insecta</taxon>
        <taxon>Pterygota</taxon>
        <taxon>Neoptera</taxon>
        <taxon>Paraneoptera</taxon>
        <taxon>Hemiptera</taxon>
        <taxon>Heteroptera</taxon>
        <taxon>Panheteroptera</taxon>
        <taxon>Nepomorpha</taxon>
        <taxon>Nepidae</taxon>
        <taxon>Ranatrinae</taxon>
        <taxon>Ranatra</taxon>
    </lineage>
</organism>
<dbReference type="PANTHER" id="PTHR32086:SF0">
    <property type="entry name" value="FANCONI ANEMIA GROUP D2 PROTEIN"/>
    <property type="match status" value="1"/>
</dbReference>
<dbReference type="AlphaFoldDB" id="A0ABD0XZY3"/>
<evidence type="ECO:0000313" key="6">
    <source>
        <dbReference type="EMBL" id="KAL1115915.1"/>
    </source>
</evidence>
<comment type="subcellular location">
    <subcellularLocation>
        <location evidence="1">Nucleus</location>
    </subcellularLocation>
</comment>
<evidence type="ECO:0000313" key="7">
    <source>
        <dbReference type="Proteomes" id="UP001558652"/>
    </source>
</evidence>
<evidence type="ECO:0000256" key="2">
    <source>
        <dbReference type="ARBA" id="ARBA00022499"/>
    </source>
</evidence>
<dbReference type="Pfam" id="PF14631">
    <property type="entry name" value="FancD2"/>
    <property type="match status" value="1"/>
</dbReference>
<accession>A0ABD0XZY3</accession>
<gene>
    <name evidence="6" type="ORF">AAG570_006204</name>
</gene>
<keyword evidence="3" id="KW-0832">Ubl conjugation</keyword>
<dbReference type="PANTHER" id="PTHR32086">
    <property type="entry name" value="FANCONI ANEMIA GROUP D2 PROTEIN"/>
    <property type="match status" value="1"/>
</dbReference>
<evidence type="ECO:0000256" key="1">
    <source>
        <dbReference type="ARBA" id="ARBA00004123"/>
    </source>
</evidence>
<evidence type="ECO:0000256" key="5">
    <source>
        <dbReference type="ARBA" id="ARBA00093456"/>
    </source>
</evidence>
<dbReference type="GO" id="GO:0005634">
    <property type="term" value="C:nucleus"/>
    <property type="evidence" value="ECO:0007669"/>
    <property type="project" value="UniProtKB-SubCell"/>
</dbReference>
<evidence type="ECO:0000256" key="3">
    <source>
        <dbReference type="ARBA" id="ARBA00022843"/>
    </source>
</evidence>
<comment type="similarity">
    <text evidence="5">Belongs to the Fanconi anemia protein FANCD2 family.</text>
</comment>
<keyword evidence="4" id="KW-0539">Nucleus</keyword>
<evidence type="ECO:0000256" key="4">
    <source>
        <dbReference type="ARBA" id="ARBA00023242"/>
    </source>
</evidence>
<comment type="caution">
    <text evidence="6">The sequence shown here is derived from an EMBL/GenBank/DDBJ whole genome shotgun (WGS) entry which is preliminary data.</text>
</comment>
<proteinExistence type="inferred from homology"/>
<dbReference type="EMBL" id="JBFDAA010000019">
    <property type="protein sequence ID" value="KAL1115915.1"/>
    <property type="molecule type" value="Genomic_DNA"/>
</dbReference>
<dbReference type="InterPro" id="IPR029448">
    <property type="entry name" value="FANCD2"/>
</dbReference>
<reference evidence="6 7" key="1">
    <citation type="submission" date="2024-07" db="EMBL/GenBank/DDBJ databases">
        <title>Chromosome-level genome assembly of the water stick insect Ranatra chinensis (Heteroptera: Nepidae).</title>
        <authorList>
            <person name="Liu X."/>
        </authorList>
    </citation>
    <scope>NUCLEOTIDE SEQUENCE [LARGE SCALE GENOMIC DNA]</scope>
    <source>
        <strain evidence="6">Cailab_2021Rc</strain>
        <tissue evidence="6">Muscle</tissue>
    </source>
</reference>
<sequence>MKTEPSLTPSVLVALENLCLESEALYHIQVNLIKSLRKAPIEQVPVYVRLIITGACPSHIDELINGLRSELAVCLPASSLTQGKFSGEELSTVQSLAFDKLKDAVLKSRKLADAWLKNIMKVKNASKHKPIDFVMLLILHCTTTDQVKKKAVETAFRTKIRAGEFNENLVKDTFSTLPGVSTFLFS</sequence>
<protein>
    <submittedName>
        <fullName evidence="6">Uncharacterized protein</fullName>
    </submittedName>
</protein>